<dbReference type="EMBL" id="JAWDJR010000016">
    <property type="protein sequence ID" value="KAK9960474.1"/>
    <property type="molecule type" value="Genomic_DNA"/>
</dbReference>
<evidence type="ECO:0000256" key="1">
    <source>
        <dbReference type="SAM" id="MobiDB-lite"/>
    </source>
</evidence>
<evidence type="ECO:0000313" key="3">
    <source>
        <dbReference type="Proteomes" id="UP001479290"/>
    </source>
</evidence>
<evidence type="ECO:0000313" key="2">
    <source>
        <dbReference type="EMBL" id="KAK9960474.1"/>
    </source>
</evidence>
<organism evidence="2 3">
    <name type="scientific">Culter alburnus</name>
    <name type="common">Topmouth culter</name>
    <dbReference type="NCBI Taxonomy" id="194366"/>
    <lineage>
        <taxon>Eukaryota</taxon>
        <taxon>Metazoa</taxon>
        <taxon>Chordata</taxon>
        <taxon>Craniata</taxon>
        <taxon>Vertebrata</taxon>
        <taxon>Euteleostomi</taxon>
        <taxon>Actinopterygii</taxon>
        <taxon>Neopterygii</taxon>
        <taxon>Teleostei</taxon>
        <taxon>Ostariophysi</taxon>
        <taxon>Cypriniformes</taxon>
        <taxon>Xenocyprididae</taxon>
        <taxon>Xenocypridinae</taxon>
        <taxon>Culter</taxon>
    </lineage>
</organism>
<protein>
    <submittedName>
        <fullName evidence="2">Uncharacterized protein</fullName>
    </submittedName>
</protein>
<keyword evidence="3" id="KW-1185">Reference proteome</keyword>
<dbReference type="AlphaFoldDB" id="A0AAW1ZG70"/>
<comment type="caution">
    <text evidence="2">The sequence shown here is derived from an EMBL/GenBank/DDBJ whole genome shotgun (WGS) entry which is preliminary data.</text>
</comment>
<accession>A0AAW1ZG70</accession>
<reference evidence="2 3" key="1">
    <citation type="submission" date="2024-05" db="EMBL/GenBank/DDBJ databases">
        <title>A high-quality chromosomal-level genome assembly of Topmouth culter (Culter alburnus).</title>
        <authorList>
            <person name="Zhao H."/>
        </authorList>
    </citation>
    <scope>NUCLEOTIDE SEQUENCE [LARGE SCALE GENOMIC DNA]</scope>
    <source>
        <strain evidence="2">CATC2023</strain>
        <tissue evidence="2">Muscle</tissue>
    </source>
</reference>
<proteinExistence type="predicted"/>
<sequence>MSLVFSSGPYGGEEGWRQPSSRPTGIGELARPLISSYPCAWQRRGFRISTSPPVKNPEPHHFVSTFLWASSVCASDEVCGGTQMFASSAALHLRVE</sequence>
<feature type="region of interest" description="Disordered" evidence="1">
    <location>
        <begin position="1"/>
        <end position="24"/>
    </location>
</feature>
<dbReference type="Proteomes" id="UP001479290">
    <property type="component" value="Unassembled WGS sequence"/>
</dbReference>
<gene>
    <name evidence="2" type="ORF">ABG768_008329</name>
</gene>
<name>A0AAW1ZG70_CULAL</name>